<accession>A0A9X4LGE0</accession>
<proteinExistence type="predicted"/>
<evidence type="ECO:0000313" key="2">
    <source>
        <dbReference type="Proteomes" id="UP001152766"/>
    </source>
</evidence>
<gene>
    <name evidence="1" type="ORF">EXJ73_07250</name>
</gene>
<name>A0A9X4LGE0_9BURK</name>
<keyword evidence="2" id="KW-1185">Reference proteome</keyword>
<protein>
    <submittedName>
        <fullName evidence="1">Uncharacterized protein</fullName>
    </submittedName>
</protein>
<evidence type="ECO:0000313" key="1">
    <source>
        <dbReference type="EMBL" id="MDG0862269.1"/>
    </source>
</evidence>
<organism evidence="1 2">
    <name type="scientific">Pelomonas aquatica</name>
    <dbReference type="NCBI Taxonomy" id="431058"/>
    <lineage>
        <taxon>Bacteria</taxon>
        <taxon>Pseudomonadati</taxon>
        <taxon>Pseudomonadota</taxon>
        <taxon>Betaproteobacteria</taxon>
        <taxon>Burkholderiales</taxon>
        <taxon>Sphaerotilaceae</taxon>
        <taxon>Roseateles</taxon>
    </lineage>
</organism>
<dbReference type="Proteomes" id="UP001152766">
    <property type="component" value="Unassembled WGS sequence"/>
</dbReference>
<sequence length="137" mass="14419">MSNDDLLGSTKNPYPVTVTAGVDGNNRPYFLYANPQGQAMRSPLVIPAAQPAYDSIRFTQTGDKSVLRLWAAVTHTLNGSSPVPQGDNLLLAPGNTVAITVNGGTWRGTVLVFEQLDASGVVVNLVPTPDPSTQNNG</sequence>
<dbReference type="RefSeq" id="WP_268151526.1">
    <property type="nucleotide sequence ID" value="NZ_JAPPUW010000012.1"/>
</dbReference>
<dbReference type="AlphaFoldDB" id="A0A9X4LGE0"/>
<reference evidence="1" key="1">
    <citation type="submission" date="2019-02" db="EMBL/GenBank/DDBJ databases">
        <title>Draft genome of the type strain Pelomonas aquatica CCUG 52575T.</title>
        <authorList>
            <person name="Gomila M."/>
            <person name="Lalucat J."/>
        </authorList>
    </citation>
    <scope>NUCLEOTIDE SEQUENCE</scope>
    <source>
        <strain evidence="1">CCUG 52575</strain>
    </source>
</reference>
<comment type="caution">
    <text evidence="1">The sequence shown here is derived from an EMBL/GenBank/DDBJ whole genome shotgun (WGS) entry which is preliminary data.</text>
</comment>
<dbReference type="EMBL" id="SGUG01000008">
    <property type="protein sequence ID" value="MDG0862269.1"/>
    <property type="molecule type" value="Genomic_DNA"/>
</dbReference>